<evidence type="ECO:0000313" key="3">
    <source>
        <dbReference type="Proteomes" id="UP001432062"/>
    </source>
</evidence>
<gene>
    <name evidence="2" type="ORF">OG563_45650</name>
</gene>
<dbReference type="RefSeq" id="WP_329409876.1">
    <property type="nucleotide sequence ID" value="NZ_CP109441.1"/>
</dbReference>
<dbReference type="Pfam" id="PF13424">
    <property type="entry name" value="TPR_12"/>
    <property type="match status" value="1"/>
</dbReference>
<name>A0ABZ1YWK4_9NOCA</name>
<organism evidence="2 3">
    <name type="scientific">Nocardia vinacea</name>
    <dbReference type="NCBI Taxonomy" id="96468"/>
    <lineage>
        <taxon>Bacteria</taxon>
        <taxon>Bacillati</taxon>
        <taxon>Actinomycetota</taxon>
        <taxon>Actinomycetes</taxon>
        <taxon>Mycobacteriales</taxon>
        <taxon>Nocardiaceae</taxon>
        <taxon>Nocardia</taxon>
    </lineage>
</organism>
<sequence length="521" mass="57564">MLGTAGVVAWALVLELGRNIVVNSLGDSDVVKVIGGVLRGLAIVAVLGAGAYVAYRRIDSFRERVRTERELALIAELVEPGEPVRFVDARNCPDPPQQLSELDHDPILAALRDLPVQEFETAALLAVLSATLEAPTRLPPDSAPDGRTATLLLADLEVRGVIDYLGADRYCLRKAPRLPLTAEVVRGPHWRAALSALLHHYADRASRWAIALETVRFAKGARRWFEAEEEYLRTLFPIPATRLPTAAVHELARIADALDVWYARKGLPENAYGVAQALCELTDPDDFPLRGELAALRAGRLRRRPRKYRPRALSTSLSARWSHYTALHRLEAAPPSPTVLSESAEQLEAAWWLLPRADLAAVVCALINLAVVHLHQGRLDAAQDRLELAESLTRDGRDPDGRAQTRETLGVLWWTRGEPRRALRHWQRALTAYRELEDDLGTGRCLQHLGSAVVLAPEHGGLLLGNDPARTRTEVLRQAGGWLAAARRLHPDALHAEHYARQAGSTLHTVDRWPLPAPDPQ</sequence>
<evidence type="ECO:0000313" key="2">
    <source>
        <dbReference type="EMBL" id="WUV46266.1"/>
    </source>
</evidence>
<dbReference type="EMBL" id="CP109441">
    <property type="protein sequence ID" value="WUV46266.1"/>
    <property type="molecule type" value="Genomic_DNA"/>
</dbReference>
<keyword evidence="1" id="KW-0812">Transmembrane</keyword>
<dbReference type="Gene3D" id="1.25.40.10">
    <property type="entry name" value="Tetratricopeptide repeat domain"/>
    <property type="match status" value="1"/>
</dbReference>
<keyword evidence="3" id="KW-1185">Reference proteome</keyword>
<accession>A0ABZ1YWK4</accession>
<evidence type="ECO:0000256" key="1">
    <source>
        <dbReference type="SAM" id="Phobius"/>
    </source>
</evidence>
<keyword evidence="1" id="KW-1133">Transmembrane helix</keyword>
<dbReference type="Proteomes" id="UP001432062">
    <property type="component" value="Chromosome"/>
</dbReference>
<proteinExistence type="predicted"/>
<feature type="transmembrane region" description="Helical" evidence="1">
    <location>
        <begin position="33"/>
        <end position="55"/>
    </location>
</feature>
<dbReference type="SUPFAM" id="SSF48452">
    <property type="entry name" value="TPR-like"/>
    <property type="match status" value="1"/>
</dbReference>
<reference evidence="2" key="1">
    <citation type="submission" date="2022-10" db="EMBL/GenBank/DDBJ databases">
        <title>The complete genomes of actinobacterial strains from the NBC collection.</title>
        <authorList>
            <person name="Joergensen T.S."/>
            <person name="Alvarez Arevalo M."/>
            <person name="Sterndorff E.B."/>
            <person name="Faurdal D."/>
            <person name="Vuksanovic O."/>
            <person name="Mourched A.-S."/>
            <person name="Charusanti P."/>
            <person name="Shaw S."/>
            <person name="Blin K."/>
            <person name="Weber T."/>
        </authorList>
    </citation>
    <scope>NUCLEOTIDE SEQUENCE</scope>
    <source>
        <strain evidence="2">NBC_01482</strain>
    </source>
</reference>
<protein>
    <submittedName>
        <fullName evidence="2">Tetratricopeptide repeat protein</fullName>
    </submittedName>
</protein>
<keyword evidence="1" id="KW-0472">Membrane</keyword>
<dbReference type="InterPro" id="IPR011990">
    <property type="entry name" value="TPR-like_helical_dom_sf"/>
</dbReference>